<proteinExistence type="predicted"/>
<dbReference type="AlphaFoldDB" id="A0A0D6ERI8"/>
<feature type="non-terminal residue" evidence="2">
    <location>
        <position position="1"/>
    </location>
</feature>
<dbReference type="SMART" id="SM00671">
    <property type="entry name" value="SEL1"/>
    <property type="match status" value="3"/>
</dbReference>
<dbReference type="Gene3D" id="1.25.40.10">
    <property type="entry name" value="Tetratricopeptide repeat domain"/>
    <property type="match status" value="1"/>
</dbReference>
<dbReference type="PANTHER" id="PTHR43628">
    <property type="entry name" value="ACTIVATOR OF C KINASE PROTEIN 1-RELATED"/>
    <property type="match status" value="1"/>
</dbReference>
<evidence type="ECO:0000313" key="2">
    <source>
        <dbReference type="EMBL" id="CEQ42411.1"/>
    </source>
</evidence>
<dbReference type="GO" id="GO:0032153">
    <property type="term" value="C:cell division site"/>
    <property type="evidence" value="ECO:0007669"/>
    <property type="project" value="TreeGrafter"/>
</dbReference>
<reference evidence="3" key="1">
    <citation type="submission" date="2015-02" db="EMBL/GenBank/DDBJ databases">
        <authorList>
            <person name="Gon?alves P."/>
        </authorList>
    </citation>
    <scope>NUCLEOTIDE SEQUENCE [LARGE SCALE GENOMIC DNA]</scope>
</reference>
<dbReference type="InterPro" id="IPR052945">
    <property type="entry name" value="Mitotic_Regulator"/>
</dbReference>
<evidence type="ECO:0000256" key="1">
    <source>
        <dbReference type="SAM" id="MobiDB-lite"/>
    </source>
</evidence>
<dbReference type="SUPFAM" id="SSF81901">
    <property type="entry name" value="HCP-like"/>
    <property type="match status" value="1"/>
</dbReference>
<keyword evidence="3" id="KW-1185">Reference proteome</keyword>
<name>A0A0D6ERI8_SPOSA</name>
<dbReference type="GO" id="GO:0010972">
    <property type="term" value="P:negative regulation of G2/M transition of mitotic cell cycle"/>
    <property type="evidence" value="ECO:0007669"/>
    <property type="project" value="TreeGrafter"/>
</dbReference>
<feature type="region of interest" description="Disordered" evidence="1">
    <location>
        <begin position="188"/>
        <end position="213"/>
    </location>
</feature>
<evidence type="ECO:0000313" key="3">
    <source>
        <dbReference type="Proteomes" id="UP000243876"/>
    </source>
</evidence>
<feature type="compositionally biased region" description="Low complexity" evidence="1">
    <location>
        <begin position="67"/>
        <end position="100"/>
    </location>
</feature>
<dbReference type="OrthoDB" id="2148946at2759"/>
<gene>
    <name evidence="2" type="primary">SPOSA6832_04224</name>
</gene>
<organism evidence="2 3">
    <name type="scientific">Sporidiobolus salmonicolor</name>
    <name type="common">Yeast-like fungus</name>
    <name type="synonym">Sporobolomyces salmonicolor</name>
    <dbReference type="NCBI Taxonomy" id="5005"/>
    <lineage>
        <taxon>Eukaryota</taxon>
        <taxon>Fungi</taxon>
        <taxon>Dikarya</taxon>
        <taxon>Basidiomycota</taxon>
        <taxon>Pucciniomycotina</taxon>
        <taxon>Microbotryomycetes</taxon>
        <taxon>Sporidiobolales</taxon>
        <taxon>Sporidiobolaceae</taxon>
        <taxon>Sporobolomyces</taxon>
    </lineage>
</organism>
<dbReference type="EMBL" id="CENE01000025">
    <property type="protein sequence ID" value="CEQ42411.1"/>
    <property type="molecule type" value="Genomic_DNA"/>
</dbReference>
<sequence length="470" mass="50104">MALSSQSSSAASEYQGGGAWSRFRSRSKSRSRGVSTPSSPRPLERYPVSPPPPSQDEPYSPPPPSQDEPYSPRPFAASSSTATPTITLSNSTSFSTLSPTLPLPSPSLVPLSPAEFARLAASRPAFPRSKTSPSADSGTVAWVLKSVAGARTVQAGIVHGGESGEIYGGEGEEVEQLEEQLGGLRVAGGASRAAVDQGPGSGGGHERAAPNGHTSLYSEYSFYSLPDSPAPSHAVKFAPSPTGAEGRVSRQSTLQKAKQDFAAREKGRNVMRTPSGKEVRGEPVSPDDFLQLGIDHHEAGDLPRAAWCFEQSAKRDGGCAAGMLMYGLTLRHGWGCQVNASLGFRYLQSCAESIVEDLDRVVFGARTLTQAEANTKAAKSELVLALHEIGVSYRFGWGVEKNKKMAVSYFILSADLGDADAQQDVAFCYANGKGCKKDMKKAAHYYRLAVQQGAEDWGLSWIYKPKYMDT</sequence>
<dbReference type="InterPro" id="IPR006597">
    <property type="entry name" value="Sel1-like"/>
</dbReference>
<feature type="compositionally biased region" description="Low complexity" evidence="1">
    <location>
        <begin position="1"/>
        <end position="12"/>
    </location>
</feature>
<feature type="region of interest" description="Disordered" evidence="1">
    <location>
        <begin position="1"/>
        <end position="110"/>
    </location>
</feature>
<dbReference type="Proteomes" id="UP000243876">
    <property type="component" value="Unassembled WGS sequence"/>
</dbReference>
<dbReference type="Pfam" id="PF08238">
    <property type="entry name" value="Sel1"/>
    <property type="match status" value="3"/>
</dbReference>
<feature type="compositionally biased region" description="Pro residues" evidence="1">
    <location>
        <begin position="48"/>
        <end position="66"/>
    </location>
</feature>
<dbReference type="PANTHER" id="PTHR43628:SF1">
    <property type="entry name" value="CHITIN SYNTHASE REGULATORY FACTOR 2-RELATED"/>
    <property type="match status" value="1"/>
</dbReference>
<dbReference type="InterPro" id="IPR011990">
    <property type="entry name" value="TPR-like_helical_dom_sf"/>
</dbReference>
<accession>A0A0D6ERI8</accession>
<feature type="region of interest" description="Disordered" evidence="1">
    <location>
        <begin position="231"/>
        <end position="252"/>
    </location>
</feature>
<protein>
    <submittedName>
        <fullName evidence="2">SPOSA6832_04224-mRNA-1:cds</fullName>
    </submittedName>
</protein>